<evidence type="ECO:0000313" key="5">
    <source>
        <dbReference type="Proteomes" id="UP000266118"/>
    </source>
</evidence>
<dbReference type="OrthoDB" id="765973at2"/>
<dbReference type="Pfam" id="PF11680">
    <property type="entry name" value="DUF3276"/>
    <property type="match status" value="1"/>
</dbReference>
<feature type="region of interest" description="Disordered" evidence="3">
    <location>
        <begin position="91"/>
        <end position="158"/>
    </location>
</feature>
<dbReference type="Gene3D" id="3.10.450.700">
    <property type="match status" value="1"/>
</dbReference>
<accession>A0A386HLQ9</accession>
<dbReference type="GO" id="GO:0000977">
    <property type="term" value="F:RNA polymerase II transcription regulatory region sequence-specific DNA binding"/>
    <property type="evidence" value="ECO:0007669"/>
    <property type="project" value="InterPro"/>
</dbReference>
<comment type="similarity">
    <text evidence="1">Belongs to the PUR DNA-binding protein family.</text>
</comment>
<feature type="compositionally biased region" description="Polar residues" evidence="3">
    <location>
        <begin position="102"/>
        <end position="115"/>
    </location>
</feature>
<keyword evidence="5" id="KW-1185">Reference proteome</keyword>
<evidence type="ECO:0000256" key="1">
    <source>
        <dbReference type="ARBA" id="ARBA00009251"/>
    </source>
</evidence>
<dbReference type="KEGG" id="ark:D6B99_02330"/>
<evidence type="ECO:0000256" key="3">
    <source>
        <dbReference type="SAM" id="MobiDB-lite"/>
    </source>
</evidence>
<dbReference type="InterPro" id="IPR006628">
    <property type="entry name" value="PUR-bd_fam"/>
</dbReference>
<name>A0A386HLQ9_9BACT</name>
<dbReference type="RefSeq" id="WP_119984704.1">
    <property type="nucleotide sequence ID" value="NZ_CP032489.1"/>
</dbReference>
<dbReference type="EMBL" id="CP032489">
    <property type="protein sequence ID" value="AYD46556.1"/>
    <property type="molecule type" value="Genomic_DNA"/>
</dbReference>
<protein>
    <submittedName>
        <fullName evidence="4">DUF3276 family protein</fullName>
    </submittedName>
</protein>
<gene>
    <name evidence="4" type="ORF">D6B99_02330</name>
</gene>
<keyword evidence="2" id="KW-0238">DNA-binding</keyword>
<dbReference type="AlphaFoldDB" id="A0A386HLQ9"/>
<feature type="compositionally biased region" description="Basic and acidic residues" evidence="3">
    <location>
        <begin position="116"/>
        <end position="130"/>
    </location>
</feature>
<dbReference type="Proteomes" id="UP000266118">
    <property type="component" value="Chromosome"/>
</dbReference>
<dbReference type="GO" id="GO:0032422">
    <property type="term" value="F:purine-rich negative regulatory element binding"/>
    <property type="evidence" value="ECO:0007669"/>
    <property type="project" value="InterPro"/>
</dbReference>
<sequence length="158" mass="18712">MDYEQNERKQESVYSKRLKAGKRRTYFFDVRETRGNDYYLTITESRKRFNDEGYDRHKIFLYKEDFNKFVKALGEAVDYVKTDLMPDYDFDAFNHDYPENQDGYSSDNQSTTTPETPEKQIDEEVKKEKDDVIEEGTTVETTAVSADNTLASEEVEKW</sequence>
<feature type="compositionally biased region" description="Polar residues" evidence="3">
    <location>
        <begin position="138"/>
        <end position="151"/>
    </location>
</feature>
<evidence type="ECO:0000256" key="2">
    <source>
        <dbReference type="ARBA" id="ARBA00023125"/>
    </source>
</evidence>
<organism evidence="4 5">
    <name type="scientific">Arachidicoccus soli</name>
    <dbReference type="NCBI Taxonomy" id="2341117"/>
    <lineage>
        <taxon>Bacteria</taxon>
        <taxon>Pseudomonadati</taxon>
        <taxon>Bacteroidota</taxon>
        <taxon>Chitinophagia</taxon>
        <taxon>Chitinophagales</taxon>
        <taxon>Chitinophagaceae</taxon>
        <taxon>Arachidicoccus</taxon>
    </lineage>
</organism>
<proteinExistence type="inferred from homology"/>
<dbReference type="SMART" id="SM00712">
    <property type="entry name" value="PUR"/>
    <property type="match status" value="1"/>
</dbReference>
<reference evidence="4 5" key="1">
    <citation type="submission" date="2018-09" db="EMBL/GenBank/DDBJ databases">
        <title>Arachidicoccus sp. nov., a bacterium isolated from soil.</title>
        <authorList>
            <person name="Weon H.-Y."/>
            <person name="Kwon S.-W."/>
            <person name="Lee S.A."/>
        </authorList>
    </citation>
    <scope>NUCLEOTIDE SEQUENCE [LARGE SCALE GENOMIC DNA]</scope>
    <source>
        <strain evidence="4 5">KIS59-12</strain>
    </source>
</reference>
<evidence type="ECO:0000313" key="4">
    <source>
        <dbReference type="EMBL" id="AYD46556.1"/>
    </source>
</evidence>